<evidence type="ECO:0000313" key="2">
    <source>
        <dbReference type="EMBL" id="OUE25004.1"/>
    </source>
</evidence>
<sequence>MSDAPDAHPDAARLLALWQERWPEPHPWFFGWGMPGMRFHTLPWSSQEARQARDRRSARRRHRSIVTAVEALSGVRGTMVVELWRWNADETRTSLPGFLPWASFTQPGVTGPEEAEDCTDELRIRSGRPSLDDLCDVAHRDEGRYLLVAEDMTWTVYCYDGGIDVAMLDPDIERALADAYHRWLPPDSWVVGHDWMRPATRGDLRKKAKTDRRLAIWNARWRKRMARAEALGDAVADDDPED</sequence>
<gene>
    <name evidence="2" type="ORF">BFL36_05540</name>
</gene>
<evidence type="ECO:0000313" key="3">
    <source>
        <dbReference type="Proteomes" id="UP000195011"/>
    </source>
</evidence>
<feature type="domain" description="DUF3885" evidence="1">
    <location>
        <begin position="20"/>
        <end position="185"/>
    </location>
</feature>
<evidence type="ECO:0000259" key="1">
    <source>
        <dbReference type="Pfam" id="PF13021"/>
    </source>
</evidence>
<dbReference type="Pfam" id="PF13021">
    <property type="entry name" value="DUF3885"/>
    <property type="match status" value="1"/>
</dbReference>
<name>A0A251YL90_9MICO</name>
<dbReference type="InterPro" id="IPR024976">
    <property type="entry name" value="DUF3885"/>
</dbReference>
<organism evidence="2 3">
    <name type="scientific">Clavibacter michiganensis</name>
    <dbReference type="NCBI Taxonomy" id="28447"/>
    <lineage>
        <taxon>Bacteria</taxon>
        <taxon>Bacillati</taxon>
        <taxon>Actinomycetota</taxon>
        <taxon>Actinomycetes</taxon>
        <taxon>Micrococcales</taxon>
        <taxon>Microbacteriaceae</taxon>
        <taxon>Clavibacter</taxon>
    </lineage>
</organism>
<dbReference type="EMBL" id="MDJY01000031">
    <property type="protein sequence ID" value="OUE25004.1"/>
    <property type="molecule type" value="Genomic_DNA"/>
</dbReference>
<proteinExistence type="predicted"/>
<dbReference type="AlphaFoldDB" id="A0A251YL90"/>
<reference evidence="2 3" key="1">
    <citation type="submission" date="2016-08" db="EMBL/GenBank/DDBJ databases">
        <title>Genome sequence of Clavibacter michiganensis spp strain CFBP8017.</title>
        <authorList>
            <person name="Thapa S.P."/>
            <person name="Coaker G."/>
            <person name="Jacques M.-A."/>
        </authorList>
    </citation>
    <scope>NUCLEOTIDE SEQUENCE [LARGE SCALE GENOMIC DNA]</scope>
    <source>
        <strain evidence="2">CFBP8017</strain>
    </source>
</reference>
<protein>
    <recommendedName>
        <fullName evidence="1">DUF3885 domain-containing protein</fullName>
    </recommendedName>
</protein>
<accession>A0A251YL90</accession>
<comment type="caution">
    <text evidence="2">The sequence shown here is derived from an EMBL/GenBank/DDBJ whole genome shotgun (WGS) entry which is preliminary data.</text>
</comment>
<dbReference type="Proteomes" id="UP000195011">
    <property type="component" value="Unassembled WGS sequence"/>
</dbReference>